<dbReference type="AlphaFoldDB" id="A0A0F9A2F5"/>
<evidence type="ECO:0000313" key="1">
    <source>
        <dbReference type="EMBL" id="KKK72799.1"/>
    </source>
</evidence>
<reference evidence="1" key="1">
    <citation type="journal article" date="2015" name="Nature">
        <title>Complex archaea that bridge the gap between prokaryotes and eukaryotes.</title>
        <authorList>
            <person name="Spang A."/>
            <person name="Saw J.H."/>
            <person name="Jorgensen S.L."/>
            <person name="Zaremba-Niedzwiedzka K."/>
            <person name="Martijn J."/>
            <person name="Lind A.E."/>
            <person name="van Eijk R."/>
            <person name="Schleper C."/>
            <person name="Guy L."/>
            <person name="Ettema T.J."/>
        </authorList>
    </citation>
    <scope>NUCLEOTIDE SEQUENCE</scope>
</reference>
<dbReference type="EMBL" id="LAZR01057078">
    <property type="protein sequence ID" value="KKK72799.1"/>
    <property type="molecule type" value="Genomic_DNA"/>
</dbReference>
<name>A0A0F9A2F5_9ZZZZ</name>
<feature type="non-terminal residue" evidence="1">
    <location>
        <position position="1"/>
    </location>
</feature>
<gene>
    <name evidence="1" type="ORF">LCGC14_2900250</name>
</gene>
<organism evidence="1">
    <name type="scientific">marine sediment metagenome</name>
    <dbReference type="NCBI Taxonomy" id="412755"/>
    <lineage>
        <taxon>unclassified sequences</taxon>
        <taxon>metagenomes</taxon>
        <taxon>ecological metagenomes</taxon>
    </lineage>
</organism>
<protein>
    <submittedName>
        <fullName evidence="1">Uncharacterized protein</fullName>
    </submittedName>
</protein>
<sequence length="50" mass="5658">LLSVNKIETTEQAMECGSLWDTSNGRVLCRECHLNTSTWGFRSVSNQKKV</sequence>
<proteinExistence type="predicted"/>
<comment type="caution">
    <text evidence="1">The sequence shown here is derived from an EMBL/GenBank/DDBJ whole genome shotgun (WGS) entry which is preliminary data.</text>
</comment>
<accession>A0A0F9A2F5</accession>